<dbReference type="InterPro" id="IPR010982">
    <property type="entry name" value="Lambda_DNA-bd_dom_sf"/>
</dbReference>
<evidence type="ECO:0000313" key="3">
    <source>
        <dbReference type="Proteomes" id="UP001501231"/>
    </source>
</evidence>
<dbReference type="InterPro" id="IPR011990">
    <property type="entry name" value="TPR-like_helical_dom_sf"/>
</dbReference>
<protein>
    <recommendedName>
        <fullName evidence="1">HTH cro/C1-type domain-containing protein</fullName>
    </recommendedName>
</protein>
<dbReference type="PROSITE" id="PS50943">
    <property type="entry name" value="HTH_CROC1"/>
    <property type="match status" value="1"/>
</dbReference>
<dbReference type="Gene3D" id="1.10.260.40">
    <property type="entry name" value="lambda repressor-like DNA-binding domains"/>
    <property type="match status" value="1"/>
</dbReference>
<gene>
    <name evidence="2" type="ORF">GCM10010191_82570</name>
</gene>
<dbReference type="CDD" id="cd00093">
    <property type="entry name" value="HTH_XRE"/>
    <property type="match status" value="1"/>
</dbReference>
<keyword evidence="3" id="KW-1185">Reference proteome</keyword>
<dbReference type="SUPFAM" id="SSF47413">
    <property type="entry name" value="lambda repressor-like DNA-binding domains"/>
    <property type="match status" value="1"/>
</dbReference>
<comment type="caution">
    <text evidence="2">The sequence shown here is derived from an EMBL/GenBank/DDBJ whole genome shotgun (WGS) entry which is preliminary data.</text>
</comment>
<dbReference type="Pfam" id="PF13424">
    <property type="entry name" value="TPR_12"/>
    <property type="match status" value="1"/>
</dbReference>
<dbReference type="Proteomes" id="UP001501231">
    <property type="component" value="Unassembled WGS sequence"/>
</dbReference>
<accession>A0ABP5XHE5</accession>
<feature type="domain" description="HTH cro/C1-type" evidence="1">
    <location>
        <begin position="1"/>
        <end position="52"/>
    </location>
</feature>
<evidence type="ECO:0000259" key="1">
    <source>
        <dbReference type="PROSITE" id="PS50943"/>
    </source>
</evidence>
<evidence type="ECO:0000313" key="2">
    <source>
        <dbReference type="EMBL" id="GAA2451800.1"/>
    </source>
</evidence>
<dbReference type="EMBL" id="BAAARW010000038">
    <property type="protein sequence ID" value="GAA2451800.1"/>
    <property type="molecule type" value="Genomic_DNA"/>
</dbReference>
<dbReference type="InterPro" id="IPR001387">
    <property type="entry name" value="Cro/C1-type_HTH"/>
</dbReference>
<dbReference type="Gene3D" id="1.25.40.10">
    <property type="entry name" value="Tetratricopeptide repeat domain"/>
    <property type="match status" value="1"/>
</dbReference>
<name>A0ABP5XHE5_9ACTN</name>
<organism evidence="2 3">
    <name type="scientific">Actinomadura vinacea</name>
    <dbReference type="NCBI Taxonomy" id="115336"/>
    <lineage>
        <taxon>Bacteria</taxon>
        <taxon>Bacillati</taxon>
        <taxon>Actinomycetota</taxon>
        <taxon>Actinomycetes</taxon>
        <taxon>Streptosporangiales</taxon>
        <taxon>Thermomonosporaceae</taxon>
        <taxon>Actinomadura</taxon>
    </lineage>
</organism>
<reference evidence="3" key="1">
    <citation type="journal article" date="2019" name="Int. J. Syst. Evol. Microbiol.">
        <title>The Global Catalogue of Microorganisms (GCM) 10K type strain sequencing project: providing services to taxonomists for standard genome sequencing and annotation.</title>
        <authorList>
            <consortium name="The Broad Institute Genomics Platform"/>
            <consortium name="The Broad Institute Genome Sequencing Center for Infectious Disease"/>
            <person name="Wu L."/>
            <person name="Ma J."/>
        </authorList>
    </citation>
    <scope>NUCLEOTIDE SEQUENCE [LARGE SCALE GENOMIC DNA]</scope>
    <source>
        <strain evidence="3">JCM 3325</strain>
    </source>
</reference>
<proteinExistence type="predicted"/>
<sequence>MSQAQLAERLCVITGTYTLDRHYISRWERGKRKPVDWLPALAVALEVGLDVLEEAAARPNVQRLALTDPAHQAAALAERRHIDSSLAADLSQLLAANRRLEDRVGSATIKETVTEQTVIATRLAAEARGPDRAAMVTAAAGWEQFTGWLHASTGDHPTAIAHYRAALELAQEVGDHDMAATALSMRGHVAWMAGHTGPMIGLSQAAQRDAGRISPTVLALNVQQEARGHAIEGDHYRMEAGLDRAADLVARADSHPDSQYFYSPAFLEMQRGMAYRLAADSSRDRDDATAPGLYQLAINSLASGMAAFDPATMESEWATWYVAELARAYAGAAEPGPAAFYARRALIVAKAAAGARLIGSIEELHQEWATRWPDEVEVAYLGEDLAAG</sequence>